<evidence type="ECO:0000313" key="3">
    <source>
        <dbReference type="Proteomes" id="UP001066276"/>
    </source>
</evidence>
<comment type="caution">
    <text evidence="2">The sequence shown here is derived from an EMBL/GenBank/DDBJ whole genome shotgun (WGS) entry which is preliminary data.</text>
</comment>
<dbReference type="Proteomes" id="UP001066276">
    <property type="component" value="Chromosome 4_2"/>
</dbReference>
<reference evidence="2" key="1">
    <citation type="journal article" date="2022" name="bioRxiv">
        <title>Sequencing and chromosome-scale assembly of the giantPleurodeles waltlgenome.</title>
        <authorList>
            <person name="Brown T."/>
            <person name="Elewa A."/>
            <person name="Iarovenko S."/>
            <person name="Subramanian E."/>
            <person name="Araus A.J."/>
            <person name="Petzold A."/>
            <person name="Susuki M."/>
            <person name="Suzuki K.-i.T."/>
            <person name="Hayashi T."/>
            <person name="Toyoda A."/>
            <person name="Oliveira C."/>
            <person name="Osipova E."/>
            <person name="Leigh N.D."/>
            <person name="Simon A."/>
            <person name="Yun M.H."/>
        </authorList>
    </citation>
    <scope>NUCLEOTIDE SEQUENCE</scope>
    <source>
        <strain evidence="2">20211129_DDA</strain>
        <tissue evidence="2">Liver</tissue>
    </source>
</reference>
<evidence type="ECO:0000313" key="2">
    <source>
        <dbReference type="EMBL" id="KAJ1167013.1"/>
    </source>
</evidence>
<feature type="region of interest" description="Disordered" evidence="1">
    <location>
        <begin position="43"/>
        <end position="71"/>
    </location>
</feature>
<keyword evidence="3" id="KW-1185">Reference proteome</keyword>
<proteinExistence type="predicted"/>
<gene>
    <name evidence="2" type="ORF">NDU88_007406</name>
</gene>
<protein>
    <recommendedName>
        <fullName evidence="4">Secreted protein</fullName>
    </recommendedName>
</protein>
<dbReference type="EMBL" id="JANPWB010000008">
    <property type="protein sequence ID" value="KAJ1167013.1"/>
    <property type="molecule type" value="Genomic_DNA"/>
</dbReference>
<name>A0AAV7SSF4_PLEWA</name>
<dbReference type="AlphaFoldDB" id="A0AAV7SSF4"/>
<sequence>MIAFPVPLLVFSASVEMMGGVDPYLGKRKQIMQISHTTSQQWPAFAPRDSHGECPPGKKAAKSESVRRRGLSGHWWKGPPGLVGKDDCISGSATCV</sequence>
<evidence type="ECO:0008006" key="4">
    <source>
        <dbReference type="Google" id="ProtNLM"/>
    </source>
</evidence>
<evidence type="ECO:0000256" key="1">
    <source>
        <dbReference type="SAM" id="MobiDB-lite"/>
    </source>
</evidence>
<accession>A0AAV7SSF4</accession>
<organism evidence="2 3">
    <name type="scientific">Pleurodeles waltl</name>
    <name type="common">Iberian ribbed newt</name>
    <dbReference type="NCBI Taxonomy" id="8319"/>
    <lineage>
        <taxon>Eukaryota</taxon>
        <taxon>Metazoa</taxon>
        <taxon>Chordata</taxon>
        <taxon>Craniata</taxon>
        <taxon>Vertebrata</taxon>
        <taxon>Euteleostomi</taxon>
        <taxon>Amphibia</taxon>
        <taxon>Batrachia</taxon>
        <taxon>Caudata</taxon>
        <taxon>Salamandroidea</taxon>
        <taxon>Salamandridae</taxon>
        <taxon>Pleurodelinae</taxon>
        <taxon>Pleurodeles</taxon>
    </lineage>
</organism>